<accession>A0A7J6ICQ3</accession>
<dbReference type="PANTHER" id="PTHR31668:SF18">
    <property type="entry name" value="MALTOSE FERMENTATION REGULATORY PROTEIN MAL13-RELATED"/>
    <property type="match status" value="1"/>
</dbReference>
<evidence type="ECO:0000259" key="8">
    <source>
        <dbReference type="SMART" id="SM00906"/>
    </source>
</evidence>
<organism evidence="9 10">
    <name type="scientific">Colletotrichum fructicola (strain Nara gc5)</name>
    <name type="common">Anthracnose fungus</name>
    <name type="synonym">Colletotrichum gloeosporioides (strain Nara gc5)</name>
    <dbReference type="NCBI Taxonomy" id="1213859"/>
    <lineage>
        <taxon>Eukaryota</taxon>
        <taxon>Fungi</taxon>
        <taxon>Dikarya</taxon>
        <taxon>Ascomycota</taxon>
        <taxon>Pezizomycotina</taxon>
        <taxon>Sordariomycetes</taxon>
        <taxon>Hypocreomycetidae</taxon>
        <taxon>Glomerellales</taxon>
        <taxon>Glomerellaceae</taxon>
        <taxon>Colletotrichum</taxon>
        <taxon>Colletotrichum gloeosporioides species complex</taxon>
    </lineage>
</organism>
<evidence type="ECO:0000256" key="1">
    <source>
        <dbReference type="ARBA" id="ARBA00004123"/>
    </source>
</evidence>
<evidence type="ECO:0000313" key="9">
    <source>
        <dbReference type="EMBL" id="KAF4474118.1"/>
    </source>
</evidence>
<gene>
    <name evidence="9" type="ORF">CGGC5_v016856</name>
</gene>
<dbReference type="GO" id="GO:0005634">
    <property type="term" value="C:nucleus"/>
    <property type="evidence" value="ECO:0007669"/>
    <property type="project" value="UniProtKB-SubCell"/>
</dbReference>
<protein>
    <submittedName>
        <fullName evidence="9">Putative sucrose utilization protein SUC1</fullName>
    </submittedName>
</protein>
<reference evidence="9 10" key="1">
    <citation type="submission" date="2012-08" db="EMBL/GenBank/DDBJ databases">
        <authorList>
            <person name="Gan P.H.P."/>
            <person name="Ikeda K."/>
            <person name="Irieda H."/>
            <person name="Narusaka M."/>
            <person name="O'Connell R.J."/>
            <person name="Narusaka Y."/>
            <person name="Takano Y."/>
            <person name="Kubo Y."/>
            <person name="Shirasu K."/>
        </authorList>
    </citation>
    <scope>NUCLEOTIDE SEQUENCE [LARGE SCALE GENOMIC DNA]</scope>
    <source>
        <strain evidence="9 10">Nara gc5</strain>
    </source>
</reference>
<dbReference type="InterPro" id="IPR050797">
    <property type="entry name" value="Carb_Metab_Trans_Reg"/>
</dbReference>
<keyword evidence="2" id="KW-0479">Metal-binding</keyword>
<keyword evidence="3" id="KW-0862">Zinc</keyword>
<keyword evidence="10" id="KW-1185">Reference proteome</keyword>
<dbReference type="Proteomes" id="UP000011096">
    <property type="component" value="Unassembled WGS sequence"/>
</dbReference>
<keyword evidence="4" id="KW-0805">Transcription regulation</keyword>
<keyword evidence="5" id="KW-0238">DNA-binding</keyword>
<evidence type="ECO:0000256" key="7">
    <source>
        <dbReference type="ARBA" id="ARBA00023242"/>
    </source>
</evidence>
<dbReference type="InterPro" id="IPR007219">
    <property type="entry name" value="XnlR_reg_dom"/>
</dbReference>
<dbReference type="SMART" id="SM00906">
    <property type="entry name" value="Fungal_trans"/>
    <property type="match status" value="1"/>
</dbReference>
<dbReference type="GeneID" id="43612443"/>
<dbReference type="PANTHER" id="PTHR31668">
    <property type="entry name" value="GLUCOSE TRANSPORT TRANSCRIPTION REGULATOR RGT1-RELATED-RELATED"/>
    <property type="match status" value="1"/>
</dbReference>
<feature type="domain" description="Xylanolytic transcriptional activator regulatory" evidence="8">
    <location>
        <begin position="138"/>
        <end position="209"/>
    </location>
</feature>
<comment type="subcellular location">
    <subcellularLocation>
        <location evidence="1">Nucleus</location>
    </subcellularLocation>
</comment>
<evidence type="ECO:0000313" key="10">
    <source>
        <dbReference type="Proteomes" id="UP000011096"/>
    </source>
</evidence>
<evidence type="ECO:0000256" key="4">
    <source>
        <dbReference type="ARBA" id="ARBA00023015"/>
    </source>
</evidence>
<dbReference type="GO" id="GO:0008270">
    <property type="term" value="F:zinc ion binding"/>
    <property type="evidence" value="ECO:0007669"/>
    <property type="project" value="InterPro"/>
</dbReference>
<keyword evidence="7" id="KW-0539">Nucleus</keyword>
<dbReference type="RefSeq" id="XP_031875370.2">
    <property type="nucleotide sequence ID" value="XM_032028342.2"/>
</dbReference>
<dbReference type="GO" id="GO:0006351">
    <property type="term" value="P:DNA-templated transcription"/>
    <property type="evidence" value="ECO:0007669"/>
    <property type="project" value="InterPro"/>
</dbReference>
<evidence type="ECO:0000256" key="3">
    <source>
        <dbReference type="ARBA" id="ARBA00022833"/>
    </source>
</evidence>
<proteinExistence type="predicted"/>
<dbReference type="EMBL" id="ANPB02000011">
    <property type="protein sequence ID" value="KAF4474118.1"/>
    <property type="molecule type" value="Genomic_DNA"/>
</dbReference>
<keyword evidence="6" id="KW-0804">Transcription</keyword>
<dbReference type="CDD" id="cd12148">
    <property type="entry name" value="fungal_TF_MHR"/>
    <property type="match status" value="1"/>
</dbReference>
<reference evidence="9 10" key="2">
    <citation type="submission" date="2020-04" db="EMBL/GenBank/DDBJ databases">
        <title>Genome sequencing and assembly of multiple isolates from the Colletotrichum gloeosporioides species complex.</title>
        <authorList>
            <person name="Gan P."/>
            <person name="Shirasu K."/>
        </authorList>
    </citation>
    <scope>NUCLEOTIDE SEQUENCE [LARGE SCALE GENOMIC DNA]</scope>
    <source>
        <strain evidence="9 10">Nara gc5</strain>
    </source>
</reference>
<dbReference type="InParanoid" id="A0A7J6ICQ3"/>
<name>A0A7J6ICQ3_COLFN</name>
<evidence type="ECO:0000256" key="2">
    <source>
        <dbReference type="ARBA" id="ARBA00022723"/>
    </source>
</evidence>
<comment type="caution">
    <text evidence="9">The sequence shown here is derived from an EMBL/GenBank/DDBJ whole genome shotgun (WGS) entry which is preliminary data.</text>
</comment>
<evidence type="ECO:0000256" key="5">
    <source>
        <dbReference type="ARBA" id="ARBA00023125"/>
    </source>
</evidence>
<dbReference type="Pfam" id="PF04082">
    <property type="entry name" value="Fungal_trans"/>
    <property type="match status" value="1"/>
</dbReference>
<dbReference type="OrthoDB" id="2740448at2759"/>
<dbReference type="AlphaFoldDB" id="A0A7J6ICQ3"/>
<dbReference type="GO" id="GO:0003677">
    <property type="term" value="F:DNA binding"/>
    <property type="evidence" value="ECO:0007669"/>
    <property type="project" value="UniProtKB-KW"/>
</dbReference>
<evidence type="ECO:0000256" key="6">
    <source>
        <dbReference type="ARBA" id="ARBA00023163"/>
    </source>
</evidence>
<sequence length="407" mass="44872">MEETFEPSPQLSSHVIRQPLDMYLALRYPITPVIDEARVEEYMCNFAKCPGCYGVLASCCATVAPDRDGISSASTDLPGPSPQRSIRSLPEPPVDLLISEALRSRRFYRLAENQSLTQIQTSLLLHCAYSSLGKDPAAWFYLREAVTMLQTLRYHEEATYEKTSDQSIAKDARRAFWALFVAERVFAIQQYKPLTLQPTIGLPRADPPPAADAGACVLPGFRDLISLLWPIDASFVTAWNSFATSSTMRLVGMIEVERLAQLQAALSNCLINVSAYPETQQAELLITRGWLKNVVWQLCLSVTTLAGSDSRESMSLGYPLSIAQDMVLVFQLLPRTAFAANRVGILERVSHVGRSLANVLSLNAPAILRPMTYVGSMELLTEMSRIASRTLGAGCEVTGLILEESLC</sequence>